<evidence type="ECO:0000256" key="3">
    <source>
        <dbReference type="ARBA" id="ARBA00022729"/>
    </source>
</evidence>
<dbReference type="EMBL" id="CAJNDS010002096">
    <property type="protein sequence ID" value="CAE7323264.1"/>
    <property type="molecule type" value="Genomic_DNA"/>
</dbReference>
<evidence type="ECO:0000256" key="2">
    <source>
        <dbReference type="ARBA" id="ARBA00022670"/>
    </source>
</evidence>
<evidence type="ECO:0000256" key="6">
    <source>
        <dbReference type="ARBA" id="ARBA00023145"/>
    </source>
</evidence>
<protein>
    <submittedName>
        <fullName evidence="10">CTSB protein</fullName>
    </submittedName>
</protein>
<comment type="similarity">
    <text evidence="1">Belongs to the peptidase C1 family.</text>
</comment>
<dbReference type="OrthoDB" id="190265at2759"/>
<evidence type="ECO:0000256" key="1">
    <source>
        <dbReference type="ARBA" id="ARBA00008455"/>
    </source>
</evidence>
<dbReference type="GO" id="GO:0004197">
    <property type="term" value="F:cysteine-type endopeptidase activity"/>
    <property type="evidence" value="ECO:0007669"/>
    <property type="project" value="InterPro"/>
</dbReference>
<feature type="signal peptide" evidence="8">
    <location>
        <begin position="1"/>
        <end position="22"/>
    </location>
</feature>
<dbReference type="PANTHER" id="PTHR12411">
    <property type="entry name" value="CYSTEINE PROTEASE FAMILY C1-RELATED"/>
    <property type="match status" value="1"/>
</dbReference>
<dbReference type="InterPro" id="IPR025661">
    <property type="entry name" value="Pept_asp_AS"/>
</dbReference>
<dbReference type="PROSITE" id="PS00639">
    <property type="entry name" value="THIOL_PROTEASE_HIS"/>
    <property type="match status" value="1"/>
</dbReference>
<sequence>MAFRRLLAASAVALSSARLARWESHGELMDEEALKEKAVTQELIDAVNSAKGSTWTAGPNTRFAGATLKDVKILMGTLQDLDNNTVLPYKAPTEVSNLPDEFDWRTDPRAQDCPSLKEIRDQADCGSCWAFGSVEAMTDRICIASKGQQKVHLSAEDVTSCCTFGDMGCNGGVPSTVYSYYRTSGIVDGGNYGDKSMCYSYQLQPCAHHTTSPHYKNCTGEEPTPSCARKCVDNGADWGTSKHYGSAGYSVCQQGSGTSCAQAMMQEIYKSGPITGMFFVHRSFLSYKSGVYKAGFFFKDPMLGGHAIKILGWGTENGTPYWLVANSWNADWGQDGFFKIERGTNQCQIENPIINGGPVADWFSHFKESCLHTQYTDAQVLTGSRRMDVIGGAVAALRAFCDLARCKKRPDAKGAEVIVNALRREGATDCVEQAFCCFSHYDDNAEMLEDASAVSAQLAGVEAREQGRRFCRTLSALAPTKVVRLCWHAWGRTEHRMIASA</sequence>
<feature type="domain" description="Peptidase C1A papain C-terminal" evidence="9">
    <location>
        <begin position="98"/>
        <end position="353"/>
    </location>
</feature>
<dbReference type="InterPro" id="IPR012599">
    <property type="entry name" value="Propeptide_C1A"/>
</dbReference>
<dbReference type="Pfam" id="PF08127">
    <property type="entry name" value="Propeptide_C1"/>
    <property type="match status" value="1"/>
</dbReference>
<dbReference type="InterPro" id="IPR038765">
    <property type="entry name" value="Papain-like_cys_pep_sf"/>
</dbReference>
<dbReference type="Pfam" id="PF00112">
    <property type="entry name" value="Peptidase_C1"/>
    <property type="match status" value="1"/>
</dbReference>
<organism evidence="10 11">
    <name type="scientific">Symbiodinium natans</name>
    <dbReference type="NCBI Taxonomy" id="878477"/>
    <lineage>
        <taxon>Eukaryota</taxon>
        <taxon>Sar</taxon>
        <taxon>Alveolata</taxon>
        <taxon>Dinophyceae</taxon>
        <taxon>Suessiales</taxon>
        <taxon>Symbiodiniaceae</taxon>
        <taxon>Symbiodinium</taxon>
    </lineage>
</organism>
<keyword evidence="3 8" id="KW-0732">Signal</keyword>
<dbReference type="AlphaFoldDB" id="A0A812P6Y8"/>
<evidence type="ECO:0000256" key="7">
    <source>
        <dbReference type="ARBA" id="ARBA00023157"/>
    </source>
</evidence>
<evidence type="ECO:0000256" key="5">
    <source>
        <dbReference type="ARBA" id="ARBA00022807"/>
    </source>
</evidence>
<name>A0A812P6Y8_9DINO</name>
<gene>
    <name evidence="10" type="primary">CTSB</name>
    <name evidence="10" type="ORF">SNAT2548_LOCUS16935</name>
</gene>
<accession>A0A812P6Y8</accession>
<dbReference type="Proteomes" id="UP000604046">
    <property type="component" value="Unassembled WGS sequence"/>
</dbReference>
<dbReference type="CDD" id="cd02620">
    <property type="entry name" value="Peptidase_C1A_CathepsinB"/>
    <property type="match status" value="1"/>
</dbReference>
<dbReference type="SMART" id="SM00645">
    <property type="entry name" value="Pept_C1"/>
    <property type="match status" value="1"/>
</dbReference>
<keyword evidence="7" id="KW-1015">Disulfide bond</keyword>
<dbReference type="GO" id="GO:0006508">
    <property type="term" value="P:proteolysis"/>
    <property type="evidence" value="ECO:0007669"/>
    <property type="project" value="UniProtKB-KW"/>
</dbReference>
<evidence type="ECO:0000256" key="8">
    <source>
        <dbReference type="SAM" id="SignalP"/>
    </source>
</evidence>
<dbReference type="PROSITE" id="PS00640">
    <property type="entry name" value="THIOL_PROTEASE_ASN"/>
    <property type="match status" value="1"/>
</dbReference>
<dbReference type="InterPro" id="IPR013128">
    <property type="entry name" value="Peptidase_C1A"/>
</dbReference>
<keyword evidence="5" id="KW-0788">Thiol protease</keyword>
<proteinExistence type="inferred from homology"/>
<evidence type="ECO:0000313" key="10">
    <source>
        <dbReference type="EMBL" id="CAE7323264.1"/>
    </source>
</evidence>
<dbReference type="InterPro" id="IPR000169">
    <property type="entry name" value="Pept_cys_AS"/>
</dbReference>
<evidence type="ECO:0000259" key="9">
    <source>
        <dbReference type="SMART" id="SM00645"/>
    </source>
</evidence>
<keyword evidence="6" id="KW-0865">Zymogen</keyword>
<feature type="chain" id="PRO_5032909048" evidence="8">
    <location>
        <begin position="23"/>
        <end position="501"/>
    </location>
</feature>
<keyword evidence="4" id="KW-0378">Hydrolase</keyword>
<dbReference type="PRINTS" id="PR00705">
    <property type="entry name" value="PAPAIN"/>
</dbReference>
<evidence type="ECO:0000313" key="11">
    <source>
        <dbReference type="Proteomes" id="UP000604046"/>
    </source>
</evidence>
<dbReference type="SUPFAM" id="SSF54001">
    <property type="entry name" value="Cysteine proteinases"/>
    <property type="match status" value="1"/>
</dbReference>
<evidence type="ECO:0000256" key="4">
    <source>
        <dbReference type="ARBA" id="ARBA00022801"/>
    </source>
</evidence>
<keyword evidence="11" id="KW-1185">Reference proteome</keyword>
<dbReference type="InterPro" id="IPR025660">
    <property type="entry name" value="Pept_his_AS"/>
</dbReference>
<dbReference type="PROSITE" id="PS00139">
    <property type="entry name" value="THIOL_PROTEASE_CYS"/>
    <property type="match status" value="1"/>
</dbReference>
<dbReference type="Gene3D" id="3.90.70.10">
    <property type="entry name" value="Cysteine proteinases"/>
    <property type="match status" value="1"/>
</dbReference>
<dbReference type="InterPro" id="IPR000668">
    <property type="entry name" value="Peptidase_C1A_C"/>
</dbReference>
<keyword evidence="2" id="KW-0645">Protease</keyword>
<comment type="caution">
    <text evidence="10">The sequence shown here is derived from an EMBL/GenBank/DDBJ whole genome shotgun (WGS) entry which is preliminary data.</text>
</comment>
<reference evidence="10" key="1">
    <citation type="submission" date="2021-02" db="EMBL/GenBank/DDBJ databases">
        <authorList>
            <person name="Dougan E. K."/>
            <person name="Rhodes N."/>
            <person name="Thang M."/>
            <person name="Chan C."/>
        </authorList>
    </citation>
    <scope>NUCLEOTIDE SEQUENCE</scope>
</reference>